<dbReference type="EMBL" id="SZZH01000006">
    <property type="protein sequence ID" value="TKV57115.1"/>
    <property type="molecule type" value="Genomic_DNA"/>
</dbReference>
<dbReference type="Proteomes" id="UP000306985">
    <property type="component" value="Unassembled WGS sequence"/>
</dbReference>
<reference evidence="3 4" key="1">
    <citation type="submission" date="2019-05" db="EMBL/GenBank/DDBJ databases">
        <title>Nakamurella sp. N5BH11, whole genome shotgun sequence.</title>
        <authorList>
            <person name="Tuo L."/>
        </authorList>
    </citation>
    <scope>NUCLEOTIDE SEQUENCE [LARGE SCALE GENOMIC DNA]</scope>
    <source>
        <strain evidence="3 4">N5BH11</strain>
    </source>
</reference>
<dbReference type="PANTHER" id="PTHR18964:SF149">
    <property type="entry name" value="BIFUNCTIONAL UDP-N-ACETYLGLUCOSAMINE 2-EPIMERASE_N-ACETYLMANNOSAMINE KINASE"/>
    <property type="match status" value="1"/>
</dbReference>
<comment type="caution">
    <text evidence="3">The sequence shown here is derived from an EMBL/GenBank/DDBJ whole genome shotgun (WGS) entry which is preliminary data.</text>
</comment>
<dbReference type="AlphaFoldDB" id="A0A4V6CRD9"/>
<gene>
    <name evidence="3" type="ORF">FDO65_20140</name>
</gene>
<accession>A0A4V6CRD9</accession>
<protein>
    <submittedName>
        <fullName evidence="3">ROK family transcriptional regulator</fullName>
    </submittedName>
</protein>
<evidence type="ECO:0000313" key="3">
    <source>
        <dbReference type="EMBL" id="TKV57115.1"/>
    </source>
</evidence>
<dbReference type="RefSeq" id="WP_137451501.1">
    <property type="nucleotide sequence ID" value="NZ_SZZH01000006.1"/>
</dbReference>
<dbReference type="InterPro" id="IPR000600">
    <property type="entry name" value="ROK"/>
</dbReference>
<dbReference type="InterPro" id="IPR036390">
    <property type="entry name" value="WH_DNA-bd_sf"/>
</dbReference>
<dbReference type="PANTHER" id="PTHR18964">
    <property type="entry name" value="ROK (REPRESSOR, ORF, KINASE) FAMILY"/>
    <property type="match status" value="1"/>
</dbReference>
<feature type="region of interest" description="Disordered" evidence="2">
    <location>
        <begin position="1"/>
        <end position="39"/>
    </location>
</feature>
<evidence type="ECO:0000256" key="1">
    <source>
        <dbReference type="ARBA" id="ARBA00006479"/>
    </source>
</evidence>
<dbReference type="InterPro" id="IPR036388">
    <property type="entry name" value="WH-like_DNA-bd_sf"/>
</dbReference>
<dbReference type="SUPFAM" id="SSF53067">
    <property type="entry name" value="Actin-like ATPase domain"/>
    <property type="match status" value="1"/>
</dbReference>
<dbReference type="CDD" id="cd24076">
    <property type="entry name" value="ASKHA_ATPase_ROK_BsXylR-like"/>
    <property type="match status" value="1"/>
</dbReference>
<dbReference type="Gene3D" id="1.10.10.10">
    <property type="entry name" value="Winged helix-like DNA-binding domain superfamily/Winged helix DNA-binding domain"/>
    <property type="match status" value="1"/>
</dbReference>
<sequence length="445" mass="46276">MLRAPTPLGASASSRGAREQEEATVVGAGRQGDPRSPADQATVRRLNLALVMQRLATGPRTRARLAEDTGLNKATVSSLITELIDRDLVTEGHIDRGGLGRPGRTVEVHPGGPRFIGAELQTGYAEGVLTDLTGRVLARHRVAESMTDLGPERSLALVAELARELVERGGAHPADVQSVHLAVPGLVDTAAGALSFAPNLHWSDVDVVGTLHHRLGWCSARIGVDNDANMGAMAHWAVGDVAGTRNLVYLAGNAGVGAGLIVDGHIVRGSSGFAGEVGHLAIGPSGRECGCGRTGCWETAVGLTALLTSVAEPGDRLRDEHIDVEVRVQGVCDLIAAGDPRARRSVGDQAQWLGTGVAMLCQVLDPDVVVLGGHYPALREHLQDAVAHALRTAALPPGGLRTRVVFSPLRFSAVALGAAYVGIHQVLADPTLVPISPPVREAGSA</sequence>
<evidence type="ECO:0000256" key="2">
    <source>
        <dbReference type="SAM" id="MobiDB-lite"/>
    </source>
</evidence>
<evidence type="ECO:0000313" key="4">
    <source>
        <dbReference type="Proteomes" id="UP000306985"/>
    </source>
</evidence>
<dbReference type="Gene3D" id="3.30.420.40">
    <property type="match status" value="2"/>
</dbReference>
<proteinExistence type="inferred from homology"/>
<organism evidence="3 4">
    <name type="scientific">Nakamurella flava</name>
    <dbReference type="NCBI Taxonomy" id="2576308"/>
    <lineage>
        <taxon>Bacteria</taxon>
        <taxon>Bacillati</taxon>
        <taxon>Actinomycetota</taxon>
        <taxon>Actinomycetes</taxon>
        <taxon>Nakamurellales</taxon>
        <taxon>Nakamurellaceae</taxon>
        <taxon>Nakamurella</taxon>
    </lineage>
</organism>
<dbReference type="Pfam" id="PF00480">
    <property type="entry name" value="ROK"/>
    <property type="match status" value="1"/>
</dbReference>
<dbReference type="SUPFAM" id="SSF46785">
    <property type="entry name" value="Winged helix' DNA-binding domain"/>
    <property type="match status" value="1"/>
</dbReference>
<dbReference type="OrthoDB" id="4083144at2"/>
<comment type="similarity">
    <text evidence="1">Belongs to the ROK (NagC/XylR) family.</text>
</comment>
<keyword evidence="4" id="KW-1185">Reference proteome</keyword>
<dbReference type="InterPro" id="IPR043129">
    <property type="entry name" value="ATPase_NBD"/>
</dbReference>
<name>A0A4V6CRD9_9ACTN</name>